<feature type="compositionally biased region" description="Low complexity" evidence="1">
    <location>
        <begin position="267"/>
        <end position="276"/>
    </location>
</feature>
<keyword evidence="3" id="KW-1185">Reference proteome</keyword>
<name>A0A8S3UC88_MYTED</name>
<evidence type="ECO:0000256" key="1">
    <source>
        <dbReference type="SAM" id="MobiDB-lite"/>
    </source>
</evidence>
<dbReference type="Proteomes" id="UP000683360">
    <property type="component" value="Unassembled WGS sequence"/>
</dbReference>
<dbReference type="EMBL" id="CAJPWZ010002444">
    <property type="protein sequence ID" value="CAG2238498.1"/>
    <property type="molecule type" value="Genomic_DNA"/>
</dbReference>
<organism evidence="2 3">
    <name type="scientific">Mytilus edulis</name>
    <name type="common">Blue mussel</name>
    <dbReference type="NCBI Taxonomy" id="6550"/>
    <lineage>
        <taxon>Eukaryota</taxon>
        <taxon>Metazoa</taxon>
        <taxon>Spiralia</taxon>
        <taxon>Lophotrochozoa</taxon>
        <taxon>Mollusca</taxon>
        <taxon>Bivalvia</taxon>
        <taxon>Autobranchia</taxon>
        <taxon>Pteriomorphia</taxon>
        <taxon>Mytilida</taxon>
        <taxon>Mytiloidea</taxon>
        <taxon>Mytilidae</taxon>
        <taxon>Mytilinae</taxon>
        <taxon>Mytilus</taxon>
    </lineage>
</organism>
<accession>A0A8S3UC88</accession>
<proteinExistence type="predicted"/>
<gene>
    <name evidence="2" type="ORF">MEDL_50899</name>
</gene>
<evidence type="ECO:0000313" key="3">
    <source>
        <dbReference type="Proteomes" id="UP000683360"/>
    </source>
</evidence>
<feature type="region of interest" description="Disordered" evidence="1">
    <location>
        <begin position="266"/>
        <end position="285"/>
    </location>
</feature>
<sequence>MKSESSKRRVYISAGTIERYIKKYGCEQFVNSFNEQLAKLFQSEKNVANCKWPVIDIFVRPTSYIIENGQIGTATNDCWLIQRLINILMRQESSKHRVDISTWNIERYIQEYGCEQFVNSFNEKLEECIESEEDEIKWNLHLFTTFVRPQSWLGFEKIRIDIQDERVIRYLFLKLGQPTNVHTVKSYIRNYGSDEFITHFNECLKEKVESGREFDFECKWEYLELFFDDNDIDFEGFGIENEDLSDIDLSISIATSSQLEDCEADFNSDSVTSNSSEDSESDSIIDIDSNNHYEDIYNETNYRPSSNNGCKNGVLIMTE</sequence>
<dbReference type="AlphaFoldDB" id="A0A8S3UC88"/>
<evidence type="ECO:0000313" key="2">
    <source>
        <dbReference type="EMBL" id="CAG2238498.1"/>
    </source>
</evidence>
<protein>
    <submittedName>
        <fullName evidence="2">Uncharacterized protein</fullName>
    </submittedName>
</protein>
<comment type="caution">
    <text evidence="2">The sequence shown here is derived from an EMBL/GenBank/DDBJ whole genome shotgun (WGS) entry which is preliminary data.</text>
</comment>
<reference evidence="2" key="1">
    <citation type="submission" date="2021-03" db="EMBL/GenBank/DDBJ databases">
        <authorList>
            <person name="Bekaert M."/>
        </authorList>
    </citation>
    <scope>NUCLEOTIDE SEQUENCE</scope>
</reference>